<keyword evidence="7" id="KW-0325">Glycoprotein</keyword>
<feature type="region of interest" description="Disordered" evidence="8">
    <location>
        <begin position="350"/>
        <end position="375"/>
    </location>
</feature>
<dbReference type="AlphaFoldDB" id="A0A7J8K629"/>
<name>A0A7J8K629_ROUAE</name>
<evidence type="ECO:0000313" key="12">
    <source>
        <dbReference type="Proteomes" id="UP000593571"/>
    </source>
</evidence>
<comment type="similarity">
    <text evidence="2">Belongs to the CD164 family.</text>
</comment>
<feature type="compositionally biased region" description="Low complexity" evidence="8">
    <location>
        <begin position="449"/>
        <end position="477"/>
    </location>
</feature>
<dbReference type="EMBL" id="JACASE010000001">
    <property type="protein sequence ID" value="KAF6504290.1"/>
    <property type="molecule type" value="Genomic_DNA"/>
</dbReference>
<keyword evidence="3 9" id="KW-0812">Transmembrane</keyword>
<dbReference type="PROSITE" id="PS50072">
    <property type="entry name" value="CSA_PPIASE_2"/>
    <property type="match status" value="1"/>
</dbReference>
<evidence type="ECO:0000256" key="5">
    <source>
        <dbReference type="ARBA" id="ARBA00022989"/>
    </source>
</evidence>
<protein>
    <recommendedName>
        <fullName evidence="10">PPIase cyclophilin-type domain-containing protein</fullName>
    </recommendedName>
</protein>
<feature type="region of interest" description="Disordered" evidence="8">
    <location>
        <begin position="448"/>
        <end position="477"/>
    </location>
</feature>
<dbReference type="SUPFAM" id="SSF50891">
    <property type="entry name" value="Cyclophilin-like"/>
    <property type="match status" value="1"/>
</dbReference>
<dbReference type="InterPro" id="IPR007947">
    <property type="entry name" value="CD164_MGC24"/>
</dbReference>
<comment type="caution">
    <text evidence="11">The sequence shown here is derived from an EMBL/GenBank/DDBJ whole genome shotgun (WGS) entry which is preliminary data.</text>
</comment>
<dbReference type="GO" id="GO:0016020">
    <property type="term" value="C:membrane"/>
    <property type="evidence" value="ECO:0007669"/>
    <property type="project" value="UniProtKB-SubCell"/>
</dbReference>
<keyword evidence="6 9" id="KW-0472">Membrane</keyword>
<feature type="domain" description="PPIase cyclophilin-type" evidence="10">
    <location>
        <begin position="125"/>
        <end position="289"/>
    </location>
</feature>
<keyword evidence="5 9" id="KW-1133">Transmembrane helix</keyword>
<keyword evidence="12" id="KW-1185">Reference proteome</keyword>
<dbReference type="GO" id="GO:0003755">
    <property type="term" value="F:peptidyl-prolyl cis-trans isomerase activity"/>
    <property type="evidence" value="ECO:0007669"/>
    <property type="project" value="InterPro"/>
</dbReference>
<dbReference type="PANTHER" id="PTHR11071:SF561">
    <property type="entry name" value="PEPTIDYL-PROLYL CIS-TRANS ISOMERASE D-RELATED"/>
    <property type="match status" value="1"/>
</dbReference>
<dbReference type="Gene3D" id="2.40.100.10">
    <property type="entry name" value="Cyclophilin-like"/>
    <property type="match status" value="1"/>
</dbReference>
<evidence type="ECO:0000256" key="4">
    <source>
        <dbReference type="ARBA" id="ARBA00022729"/>
    </source>
</evidence>
<dbReference type="Pfam" id="PF05283">
    <property type="entry name" value="MGC-24"/>
    <property type="match status" value="1"/>
</dbReference>
<accession>A0A7J8K629</accession>
<dbReference type="PANTHER" id="PTHR11071">
    <property type="entry name" value="PEPTIDYL-PROLYL CIS-TRANS ISOMERASE"/>
    <property type="match status" value="1"/>
</dbReference>
<dbReference type="Proteomes" id="UP000593571">
    <property type="component" value="Unassembled WGS sequence"/>
</dbReference>
<keyword evidence="4" id="KW-0732">Signal</keyword>
<evidence type="ECO:0000256" key="8">
    <source>
        <dbReference type="SAM" id="MobiDB-lite"/>
    </source>
</evidence>
<comment type="subcellular location">
    <subcellularLocation>
        <location evidence="1">Membrane</location>
        <topology evidence="1">Single-pass type I membrane protein</topology>
    </subcellularLocation>
</comment>
<evidence type="ECO:0000256" key="6">
    <source>
        <dbReference type="ARBA" id="ARBA00023136"/>
    </source>
</evidence>
<evidence type="ECO:0000256" key="2">
    <source>
        <dbReference type="ARBA" id="ARBA00005341"/>
    </source>
</evidence>
<evidence type="ECO:0000256" key="9">
    <source>
        <dbReference type="SAM" id="Phobius"/>
    </source>
</evidence>
<feature type="transmembrane region" description="Helical" evidence="9">
    <location>
        <begin position="486"/>
        <end position="507"/>
    </location>
</feature>
<evidence type="ECO:0000313" key="11">
    <source>
        <dbReference type="EMBL" id="KAF6504290.1"/>
    </source>
</evidence>
<gene>
    <name evidence="11" type="ORF">HJG63_002419</name>
</gene>
<dbReference type="InterPro" id="IPR029000">
    <property type="entry name" value="Cyclophilin-like_dom_sf"/>
</dbReference>
<dbReference type="FunFam" id="2.40.100.10:FF:000092">
    <property type="entry name" value="Peptidyl-prolyl cis-trans isomerase"/>
    <property type="match status" value="1"/>
</dbReference>
<evidence type="ECO:0000256" key="1">
    <source>
        <dbReference type="ARBA" id="ARBA00004479"/>
    </source>
</evidence>
<evidence type="ECO:0000256" key="3">
    <source>
        <dbReference type="ARBA" id="ARBA00022692"/>
    </source>
</evidence>
<dbReference type="PRINTS" id="PR00153">
    <property type="entry name" value="CSAPPISMRASE"/>
</dbReference>
<dbReference type="Pfam" id="PF00160">
    <property type="entry name" value="Pro_isomerase"/>
    <property type="match status" value="1"/>
</dbReference>
<sequence>MSSAQPCRSRPVQCAFQSPPEQPLQCLKNKFPSKFEDPIIVPLQEFAWYQYLQEKKRELKNEVWEYSSYVICFVNDQFLGNALDLQKWAHKVWDIVDFKPAALYDALAMNYSIKFLQDTKHDFVFLDISIGFYRVGKLIFELYCDVCPKTCKNFQFLCTGKAGFSQSGVRLHYAGSIFHRLVQNGWLQGGDIVAGKGDGGESIYGPTFEDENFSIPHNKRGVLGMVNKGRHSNGSQFYITLQPTPYLDKKYVAFGIPVGIVHAPPPLHGAPSSPAGVPHVTPAHSRVGKSGVLEAVPRVREGQAGVVRRSSRRNTSAEFEMSGLSRLLLWAAACLAALCVVTAADGSTTPVANTTLSPNTTSAPTNKTEESPSTVLPVTTLAPDTCEGRNSCVSCVNASTAIDNAVCFWMECKEDKNYCSHNSTISGCQVVNRTDFCSAPTAAPLPTNSTAKTTTIPSPSTAPAPGTTNTTLTPTSQPMRKSTFDAASFIGGIVLVLGVQAVIFFLYKFCKSKERNYHTL</sequence>
<reference evidence="11 12" key="1">
    <citation type="journal article" date="2020" name="Nature">
        <title>Six reference-quality genomes reveal evolution of bat adaptations.</title>
        <authorList>
            <person name="Jebb D."/>
            <person name="Huang Z."/>
            <person name="Pippel M."/>
            <person name="Hughes G.M."/>
            <person name="Lavrichenko K."/>
            <person name="Devanna P."/>
            <person name="Winkler S."/>
            <person name="Jermiin L.S."/>
            <person name="Skirmuntt E.C."/>
            <person name="Katzourakis A."/>
            <person name="Burkitt-Gray L."/>
            <person name="Ray D.A."/>
            <person name="Sullivan K.A.M."/>
            <person name="Roscito J.G."/>
            <person name="Kirilenko B.M."/>
            <person name="Davalos L.M."/>
            <person name="Corthals A.P."/>
            <person name="Power M.L."/>
            <person name="Jones G."/>
            <person name="Ransome R.D."/>
            <person name="Dechmann D.K.N."/>
            <person name="Locatelli A.G."/>
            <person name="Puechmaille S.J."/>
            <person name="Fedrigo O."/>
            <person name="Jarvis E.D."/>
            <person name="Hiller M."/>
            <person name="Vernes S.C."/>
            <person name="Myers E.W."/>
            <person name="Teeling E.C."/>
        </authorList>
    </citation>
    <scope>NUCLEOTIDE SEQUENCE [LARGE SCALE GENOMIC DNA]</scope>
    <source>
        <strain evidence="11">MRouAeg1</strain>
        <tissue evidence="11">Muscle</tissue>
    </source>
</reference>
<organism evidence="11 12">
    <name type="scientific">Rousettus aegyptiacus</name>
    <name type="common">Egyptian fruit bat</name>
    <name type="synonym">Pteropus aegyptiacus</name>
    <dbReference type="NCBI Taxonomy" id="9407"/>
    <lineage>
        <taxon>Eukaryota</taxon>
        <taxon>Metazoa</taxon>
        <taxon>Chordata</taxon>
        <taxon>Craniata</taxon>
        <taxon>Vertebrata</taxon>
        <taxon>Euteleostomi</taxon>
        <taxon>Mammalia</taxon>
        <taxon>Eutheria</taxon>
        <taxon>Laurasiatheria</taxon>
        <taxon>Chiroptera</taxon>
        <taxon>Yinpterochiroptera</taxon>
        <taxon>Pteropodoidea</taxon>
        <taxon>Pteropodidae</taxon>
        <taxon>Rousettinae</taxon>
        <taxon>Rousettus</taxon>
    </lineage>
</organism>
<dbReference type="GO" id="GO:0005737">
    <property type="term" value="C:cytoplasm"/>
    <property type="evidence" value="ECO:0007669"/>
    <property type="project" value="TreeGrafter"/>
</dbReference>
<dbReference type="InterPro" id="IPR002130">
    <property type="entry name" value="Cyclophilin-type_PPIase_dom"/>
</dbReference>
<proteinExistence type="inferred from homology"/>
<evidence type="ECO:0000259" key="10">
    <source>
        <dbReference type="PROSITE" id="PS50072"/>
    </source>
</evidence>
<evidence type="ECO:0000256" key="7">
    <source>
        <dbReference type="ARBA" id="ARBA00023180"/>
    </source>
</evidence>